<comment type="similarity">
    <text evidence="2 9">Belongs to the membrane fusion protein (MFP) (TC 8.A.1) family.</text>
</comment>
<dbReference type="InterPro" id="IPR058781">
    <property type="entry name" value="HH_AprE-like"/>
</dbReference>
<evidence type="ECO:0000256" key="10">
    <source>
        <dbReference type="SAM" id="Coils"/>
    </source>
</evidence>
<keyword evidence="4 9" id="KW-1003">Cell membrane</keyword>
<dbReference type="GO" id="GO:0005886">
    <property type="term" value="C:plasma membrane"/>
    <property type="evidence" value="ECO:0007669"/>
    <property type="project" value="UniProtKB-SubCell"/>
</dbReference>
<feature type="domain" description="AprE-like beta-barrel" evidence="12">
    <location>
        <begin position="334"/>
        <end position="423"/>
    </location>
</feature>
<keyword evidence="6" id="KW-0812">Transmembrane</keyword>
<evidence type="ECO:0000256" key="4">
    <source>
        <dbReference type="ARBA" id="ARBA00022475"/>
    </source>
</evidence>
<keyword evidence="3 9" id="KW-0813">Transport</keyword>
<evidence type="ECO:0000256" key="2">
    <source>
        <dbReference type="ARBA" id="ARBA00009477"/>
    </source>
</evidence>
<keyword evidence="10" id="KW-0175">Coiled coil</keyword>
<reference evidence="13 14" key="1">
    <citation type="submission" date="2016-10" db="EMBL/GenBank/DDBJ databases">
        <authorList>
            <person name="de Groot N.N."/>
        </authorList>
    </citation>
    <scope>NUCLEOTIDE SEQUENCE [LARGE SCALE GENOMIC DNA]</scope>
    <source>
        <strain evidence="14">L7-484,KACC 16230,DSM 25025</strain>
    </source>
</reference>
<evidence type="ECO:0000256" key="3">
    <source>
        <dbReference type="ARBA" id="ARBA00022448"/>
    </source>
</evidence>
<keyword evidence="5 9" id="KW-0997">Cell inner membrane</keyword>
<keyword evidence="8" id="KW-0472">Membrane</keyword>
<evidence type="ECO:0000256" key="8">
    <source>
        <dbReference type="ARBA" id="ARBA00023136"/>
    </source>
</evidence>
<dbReference type="NCBIfam" id="TIGR01843">
    <property type="entry name" value="type_I_hlyD"/>
    <property type="match status" value="1"/>
</dbReference>
<evidence type="ECO:0000313" key="13">
    <source>
        <dbReference type="EMBL" id="SDN89180.1"/>
    </source>
</evidence>
<dbReference type="InterPro" id="IPR011053">
    <property type="entry name" value="Single_hybrid_motif"/>
</dbReference>
<dbReference type="PANTHER" id="PTHR30386">
    <property type="entry name" value="MEMBRANE FUSION SUBUNIT OF EMRAB-TOLC MULTIDRUG EFFLUX PUMP"/>
    <property type="match status" value="1"/>
</dbReference>
<protein>
    <recommendedName>
        <fullName evidence="9">Membrane fusion protein (MFP) family protein</fullName>
    </recommendedName>
</protein>
<dbReference type="SUPFAM" id="SSF51230">
    <property type="entry name" value="Single hybrid motif"/>
    <property type="match status" value="1"/>
</dbReference>
<evidence type="ECO:0000256" key="9">
    <source>
        <dbReference type="RuleBase" id="RU365093"/>
    </source>
</evidence>
<dbReference type="Gene3D" id="2.40.30.170">
    <property type="match status" value="1"/>
</dbReference>
<evidence type="ECO:0000313" key="14">
    <source>
        <dbReference type="Proteomes" id="UP000198793"/>
    </source>
</evidence>
<dbReference type="AlphaFoldDB" id="A0A1H0F3F4"/>
<dbReference type="InterPro" id="IPR050739">
    <property type="entry name" value="MFP"/>
</dbReference>
<dbReference type="GO" id="GO:0015031">
    <property type="term" value="P:protein transport"/>
    <property type="evidence" value="ECO:0007669"/>
    <property type="project" value="InterPro"/>
</dbReference>
<gene>
    <name evidence="13" type="ORF">SAMN05192530_102339</name>
</gene>
<feature type="domain" description="AprE-like long alpha-helical hairpin" evidence="11">
    <location>
        <begin position="103"/>
        <end position="290"/>
    </location>
</feature>
<proteinExistence type="inferred from homology"/>
<evidence type="ECO:0000259" key="12">
    <source>
        <dbReference type="Pfam" id="PF26002"/>
    </source>
</evidence>
<dbReference type="EMBL" id="FNIT01000002">
    <property type="protein sequence ID" value="SDN89180.1"/>
    <property type="molecule type" value="Genomic_DNA"/>
</dbReference>
<dbReference type="Pfam" id="PF25994">
    <property type="entry name" value="HH_AprE"/>
    <property type="match status" value="1"/>
</dbReference>
<feature type="coiled-coil region" evidence="10">
    <location>
        <begin position="169"/>
        <end position="203"/>
    </location>
</feature>
<organism evidence="13 14">
    <name type="scientific">Aureimonas jatrophae</name>
    <dbReference type="NCBI Taxonomy" id="1166073"/>
    <lineage>
        <taxon>Bacteria</taxon>
        <taxon>Pseudomonadati</taxon>
        <taxon>Pseudomonadota</taxon>
        <taxon>Alphaproteobacteria</taxon>
        <taxon>Hyphomicrobiales</taxon>
        <taxon>Aurantimonadaceae</taxon>
        <taxon>Aureimonas</taxon>
    </lineage>
</organism>
<name>A0A1H0F3F4_9HYPH</name>
<evidence type="ECO:0000256" key="5">
    <source>
        <dbReference type="ARBA" id="ARBA00022519"/>
    </source>
</evidence>
<keyword evidence="14" id="KW-1185">Reference proteome</keyword>
<dbReference type="InterPro" id="IPR058982">
    <property type="entry name" value="Beta-barrel_AprE"/>
</dbReference>
<dbReference type="Pfam" id="PF26002">
    <property type="entry name" value="Beta-barrel_AprE"/>
    <property type="match status" value="1"/>
</dbReference>
<evidence type="ECO:0000256" key="7">
    <source>
        <dbReference type="ARBA" id="ARBA00022989"/>
    </source>
</evidence>
<dbReference type="Gene3D" id="2.40.50.100">
    <property type="match status" value="1"/>
</dbReference>
<sequence length="446" mass="48088">MSAALAPASGTAFTPAPPPNADWRRSLKAGYLVLSLSVGLCGGWAAFARINSAVVTNGTFAVESHRQTVQHLEGGIVAEILVHDGDRVEADQLLLRLDTTRSEAAAAAAAKGLAGALATEARLVAQRDMADYMVLPEEAVTLMRGLEGSAIDDNHRDFESRRQVLAGSLELLDAQAKQVRNEIAQVQLDAQGASEQLASLAKELKSVRPLYEKGLVALSRVTTLERQKAQFDATVRKSRNDKVKGEDRLAEIALKREALRKDYRQEASGALIEVGRQIAAFRQERQVALDMLARSAIRSPVAGTVQGSRVFTVGGVVRGGEPILDVVPEGEDMRIRARVTPGDIDRIHEGMAVEIHAGALTRYRAEKLTGRLSFVSRDTVAGSDPSQPPAYAVEVTMDAASLPADLRPRLVAGMDAQVVIPTEGRTVLQYLVAPVTRNIEESLRER</sequence>
<comment type="subcellular location">
    <subcellularLocation>
        <location evidence="1 9">Cell inner membrane</location>
        <topology evidence="1 9">Single-pass membrane protein</topology>
    </subcellularLocation>
</comment>
<accession>A0A1H0F3F4</accession>
<dbReference type="OrthoDB" id="9810980at2"/>
<dbReference type="Proteomes" id="UP000198793">
    <property type="component" value="Unassembled WGS sequence"/>
</dbReference>
<dbReference type="RefSeq" id="WP_090670483.1">
    <property type="nucleotide sequence ID" value="NZ_FNIT01000002.1"/>
</dbReference>
<dbReference type="PRINTS" id="PR01490">
    <property type="entry name" value="RTXTOXIND"/>
</dbReference>
<evidence type="ECO:0000256" key="6">
    <source>
        <dbReference type="ARBA" id="ARBA00022692"/>
    </source>
</evidence>
<evidence type="ECO:0000256" key="1">
    <source>
        <dbReference type="ARBA" id="ARBA00004377"/>
    </source>
</evidence>
<evidence type="ECO:0000259" key="11">
    <source>
        <dbReference type="Pfam" id="PF25994"/>
    </source>
</evidence>
<dbReference type="PANTHER" id="PTHR30386:SF17">
    <property type="entry name" value="ALKALINE PROTEASE SECRETION PROTEIN APRE"/>
    <property type="match status" value="1"/>
</dbReference>
<dbReference type="InterPro" id="IPR010129">
    <property type="entry name" value="T1SS_HlyD"/>
</dbReference>
<dbReference type="STRING" id="1166073.SAMN05192530_102339"/>
<keyword evidence="7" id="KW-1133">Transmembrane helix</keyword>